<dbReference type="InterPro" id="IPR011626">
    <property type="entry name" value="Alpha-macroglobulin_TED"/>
</dbReference>
<evidence type="ECO:0000313" key="2">
    <source>
        <dbReference type="EMBL" id="KAF1388638.1"/>
    </source>
</evidence>
<dbReference type="SUPFAM" id="SSF48239">
    <property type="entry name" value="Terpenoid cyclases/Protein prenyltransferases"/>
    <property type="match status" value="1"/>
</dbReference>
<protein>
    <recommendedName>
        <fullName evidence="1">Alpha-macroglobulin-like TED domain-containing protein</fullName>
    </recommendedName>
</protein>
<accession>A0A6A5F993</accession>
<evidence type="ECO:0000313" key="3">
    <source>
        <dbReference type="Proteomes" id="UP000465112"/>
    </source>
</evidence>
<comment type="caution">
    <text evidence="2">The sequence shown here is derived from an EMBL/GenBank/DDBJ whole genome shotgun (WGS) entry which is preliminary data.</text>
</comment>
<feature type="domain" description="Alpha-macroglobulin-like TED" evidence="1">
    <location>
        <begin position="46"/>
        <end position="119"/>
    </location>
</feature>
<dbReference type="AlphaFoldDB" id="A0A6A5F993"/>
<keyword evidence="3" id="KW-1185">Reference proteome</keyword>
<evidence type="ECO:0000259" key="1">
    <source>
        <dbReference type="Pfam" id="PF07678"/>
    </source>
</evidence>
<gene>
    <name evidence="2" type="ORF">PFLUV_G00092380</name>
</gene>
<dbReference type="GO" id="GO:0005615">
    <property type="term" value="C:extracellular space"/>
    <property type="evidence" value="ECO:0007669"/>
    <property type="project" value="InterPro"/>
</dbReference>
<dbReference type="InterPro" id="IPR008930">
    <property type="entry name" value="Terpenoid_cyclase/PrenylTrfase"/>
</dbReference>
<organism evidence="2 3">
    <name type="scientific">Perca fluviatilis</name>
    <name type="common">European perch</name>
    <dbReference type="NCBI Taxonomy" id="8168"/>
    <lineage>
        <taxon>Eukaryota</taxon>
        <taxon>Metazoa</taxon>
        <taxon>Chordata</taxon>
        <taxon>Craniata</taxon>
        <taxon>Vertebrata</taxon>
        <taxon>Euteleostomi</taxon>
        <taxon>Actinopterygii</taxon>
        <taxon>Neopterygii</taxon>
        <taxon>Teleostei</taxon>
        <taxon>Neoteleostei</taxon>
        <taxon>Acanthomorphata</taxon>
        <taxon>Eupercaria</taxon>
        <taxon>Perciformes</taxon>
        <taxon>Percoidei</taxon>
        <taxon>Percidae</taxon>
        <taxon>Percinae</taxon>
        <taxon>Perca</taxon>
    </lineage>
</organism>
<dbReference type="Gene3D" id="1.50.10.20">
    <property type="match status" value="1"/>
</dbReference>
<dbReference type="EMBL" id="VHII01000007">
    <property type="protein sequence ID" value="KAF1388638.1"/>
    <property type="molecule type" value="Genomic_DNA"/>
</dbReference>
<dbReference type="Proteomes" id="UP000465112">
    <property type="component" value="Chromosome 7"/>
</dbReference>
<reference evidence="2 3" key="1">
    <citation type="submission" date="2019-06" db="EMBL/GenBank/DDBJ databases">
        <title>A chromosome-scale genome assembly of the European perch, Perca fluviatilis.</title>
        <authorList>
            <person name="Roques C."/>
            <person name="Zahm M."/>
            <person name="Cabau C."/>
            <person name="Klopp C."/>
            <person name="Bouchez O."/>
            <person name="Donnadieu C."/>
            <person name="Kuhl H."/>
            <person name="Gislard M."/>
            <person name="Guendouz S."/>
            <person name="Journot L."/>
            <person name="Haffray P."/>
            <person name="Bestin A."/>
            <person name="Morvezen R."/>
            <person name="Feron R."/>
            <person name="Wen M."/>
            <person name="Jouanno E."/>
            <person name="Herpin A."/>
            <person name="Schartl M."/>
            <person name="Postlethwait J."/>
            <person name="Schaerlinger B."/>
            <person name="Chardard D."/>
            <person name="Lecocq T."/>
            <person name="Poncet C."/>
            <person name="Jaffrelo L."/>
            <person name="Lampietro C."/>
            <person name="Guiguen Y."/>
        </authorList>
    </citation>
    <scope>NUCLEOTIDE SEQUENCE [LARGE SCALE GENOMIC DNA]</scope>
    <source>
        <tissue evidence="2">Blood</tissue>
    </source>
</reference>
<proteinExistence type="predicted"/>
<sequence>MWFTEYVPVCRLKTVLQSLLSLLSPPPHSPCVDRQPLDKRNILRRQQDKVVIRIAKGEGSGTATRMSLSSVKGWVFCCLASRESSTWLTAYVAKVFAMADNLMPLQKEHICEAIKFLILNDSNLMACLEKLEELAMER</sequence>
<dbReference type="Pfam" id="PF07678">
    <property type="entry name" value="TED_complement"/>
    <property type="match status" value="1"/>
</dbReference>
<name>A0A6A5F993_PERFL</name>